<dbReference type="SUPFAM" id="SSF48452">
    <property type="entry name" value="TPR-like"/>
    <property type="match status" value="1"/>
</dbReference>
<sequence>MWERQNVRSVRAGHGDPDNNIPRAAVQYYAPGHLSLEPNEHTFPKKATTYIAFSDDGNELLVNLGSEQVYMFDINAARRPILVESFIISHVHGNRGEGKASHGANGTNGTVEIPPPPLPNHARQLKEMANEFVSRGEFTSAVELYNEALGECPGCAVLYSNRAAALMRRGWFRLSTPISQHPVERGREPCEFTSAVELYNEALGECPGCAVLYSNRAAALMRRGWSGDTYAAIKDCYQAIRLDPAHVKSHFRLAKGLMDMRRAREAHECLLYFKDKFPRHANSHAVFLLQKDINVALENMDTQPDESKCTNYINKL</sequence>
<dbReference type="InterPro" id="IPR047150">
    <property type="entry name" value="SGT"/>
</dbReference>
<accession>A0A8S4G102</accession>
<dbReference type="EMBL" id="CAJHNJ030000051">
    <property type="protein sequence ID" value="CAG9132602.1"/>
    <property type="molecule type" value="Genomic_DNA"/>
</dbReference>
<organism evidence="4 5">
    <name type="scientific">Plutella xylostella</name>
    <name type="common">Diamondback moth</name>
    <name type="synonym">Plutella maculipennis</name>
    <dbReference type="NCBI Taxonomy" id="51655"/>
    <lineage>
        <taxon>Eukaryota</taxon>
        <taxon>Metazoa</taxon>
        <taxon>Ecdysozoa</taxon>
        <taxon>Arthropoda</taxon>
        <taxon>Hexapoda</taxon>
        <taxon>Insecta</taxon>
        <taxon>Pterygota</taxon>
        <taxon>Neoptera</taxon>
        <taxon>Endopterygota</taxon>
        <taxon>Lepidoptera</taxon>
        <taxon>Glossata</taxon>
        <taxon>Ditrysia</taxon>
        <taxon>Yponomeutoidea</taxon>
        <taxon>Plutellidae</taxon>
        <taxon>Plutella</taxon>
    </lineage>
</organism>
<dbReference type="InterPro" id="IPR019734">
    <property type="entry name" value="TPR_rpt"/>
</dbReference>
<evidence type="ECO:0000256" key="3">
    <source>
        <dbReference type="SAM" id="MobiDB-lite"/>
    </source>
</evidence>
<dbReference type="GO" id="GO:0016020">
    <property type="term" value="C:membrane"/>
    <property type="evidence" value="ECO:0007669"/>
    <property type="project" value="TreeGrafter"/>
</dbReference>
<evidence type="ECO:0000313" key="4">
    <source>
        <dbReference type="EMBL" id="CAG9132602.1"/>
    </source>
</evidence>
<feature type="region of interest" description="Disordered" evidence="3">
    <location>
        <begin position="1"/>
        <end position="22"/>
    </location>
</feature>
<evidence type="ECO:0000256" key="2">
    <source>
        <dbReference type="ARBA" id="ARBA00022803"/>
    </source>
</evidence>
<feature type="region of interest" description="Disordered" evidence="3">
    <location>
        <begin position="95"/>
        <end position="116"/>
    </location>
</feature>
<comment type="caution">
    <text evidence="4">The sequence shown here is derived from an EMBL/GenBank/DDBJ whole genome shotgun (WGS) entry which is preliminary data.</text>
</comment>
<gene>
    <name evidence="4" type="ORF">PLXY2_LOCUS10860</name>
</gene>
<dbReference type="PANTHER" id="PTHR45831:SF2">
    <property type="entry name" value="LD24721P"/>
    <property type="match status" value="1"/>
</dbReference>
<name>A0A8S4G102_PLUXY</name>
<dbReference type="GO" id="GO:0072380">
    <property type="term" value="C:TRC complex"/>
    <property type="evidence" value="ECO:0007669"/>
    <property type="project" value="TreeGrafter"/>
</dbReference>
<dbReference type="PANTHER" id="PTHR45831">
    <property type="entry name" value="LD24721P"/>
    <property type="match status" value="1"/>
</dbReference>
<keyword evidence="5" id="KW-1185">Reference proteome</keyword>
<dbReference type="SMART" id="SM00028">
    <property type="entry name" value="TPR"/>
    <property type="match status" value="2"/>
</dbReference>
<keyword evidence="1" id="KW-0677">Repeat</keyword>
<dbReference type="AlphaFoldDB" id="A0A8S4G102"/>
<dbReference type="Gene3D" id="1.25.40.10">
    <property type="entry name" value="Tetratricopeptide repeat domain"/>
    <property type="match status" value="2"/>
</dbReference>
<proteinExistence type="predicted"/>
<evidence type="ECO:0000313" key="5">
    <source>
        <dbReference type="Proteomes" id="UP000653454"/>
    </source>
</evidence>
<protein>
    <submittedName>
        <fullName evidence="4">(diamondback moth) hypothetical protein</fullName>
    </submittedName>
</protein>
<dbReference type="GO" id="GO:0006620">
    <property type="term" value="P:post-translational protein targeting to endoplasmic reticulum membrane"/>
    <property type="evidence" value="ECO:0007669"/>
    <property type="project" value="TreeGrafter"/>
</dbReference>
<keyword evidence="2" id="KW-0802">TPR repeat</keyword>
<dbReference type="InterPro" id="IPR011990">
    <property type="entry name" value="TPR-like_helical_dom_sf"/>
</dbReference>
<dbReference type="Proteomes" id="UP000653454">
    <property type="component" value="Unassembled WGS sequence"/>
</dbReference>
<evidence type="ECO:0000256" key="1">
    <source>
        <dbReference type="ARBA" id="ARBA00022737"/>
    </source>
</evidence>
<dbReference type="GO" id="GO:0060090">
    <property type="term" value="F:molecular adaptor activity"/>
    <property type="evidence" value="ECO:0007669"/>
    <property type="project" value="TreeGrafter"/>
</dbReference>
<reference evidence="4" key="1">
    <citation type="submission" date="2020-11" db="EMBL/GenBank/DDBJ databases">
        <authorList>
            <person name="Whiteford S."/>
        </authorList>
    </citation>
    <scope>NUCLEOTIDE SEQUENCE</scope>
</reference>